<keyword evidence="3" id="KW-0009">Actin-binding</keyword>
<evidence type="ECO:0000256" key="1">
    <source>
        <dbReference type="ARBA" id="ARBA00022441"/>
    </source>
</evidence>
<dbReference type="Gene3D" id="3.30.710.10">
    <property type="entry name" value="Potassium Channel Kv1.1, Chain A"/>
    <property type="match status" value="1"/>
</dbReference>
<dbReference type="PROSITE" id="PS50097">
    <property type="entry name" value="BTB"/>
    <property type="match status" value="1"/>
</dbReference>
<evidence type="ECO:0000313" key="7">
    <source>
        <dbReference type="Proteomes" id="UP000299102"/>
    </source>
</evidence>
<dbReference type="Proteomes" id="UP000299102">
    <property type="component" value="Unassembled WGS sequence"/>
</dbReference>
<keyword evidence="7" id="KW-1185">Reference proteome</keyword>
<name>A0A4C1YIR7_EUMVA</name>
<comment type="caution">
    <text evidence="6">The sequence shown here is derived from an EMBL/GenBank/DDBJ whole genome shotgun (WGS) entry which is preliminary data.</text>
</comment>
<sequence>MEFCWANHSLYSKTAVAKFEEFRQNDKFCDVSLCSQNIVVKAHRVVLAAVSPYFEAMFTSGLRESNEKFVHLPGIHPDVLPLLVDFIYRAVLFEMRSVVEHHDGDDDDDDDQRLRGRGRRKPTSRGKGGCKKTVLLRQLQFAALYNPML</sequence>
<dbReference type="Pfam" id="PF00651">
    <property type="entry name" value="BTB"/>
    <property type="match status" value="1"/>
</dbReference>
<feature type="region of interest" description="Disordered" evidence="4">
    <location>
        <begin position="102"/>
        <end position="129"/>
    </location>
</feature>
<dbReference type="OrthoDB" id="1022638at2759"/>
<dbReference type="EMBL" id="BGZK01001199">
    <property type="protein sequence ID" value="GBP74225.1"/>
    <property type="molecule type" value="Genomic_DNA"/>
</dbReference>
<protein>
    <submittedName>
        <fullName evidence="6">Actin-binding protein IPP</fullName>
    </submittedName>
</protein>
<proteinExistence type="predicted"/>
<accession>A0A4C1YIR7</accession>
<feature type="compositionally biased region" description="Basic residues" evidence="4">
    <location>
        <begin position="115"/>
        <end position="129"/>
    </location>
</feature>
<dbReference type="CDD" id="cd18186">
    <property type="entry name" value="BTB_POZ_ZBTB_KLHL-like"/>
    <property type="match status" value="1"/>
</dbReference>
<dbReference type="InterPro" id="IPR000210">
    <property type="entry name" value="BTB/POZ_dom"/>
</dbReference>
<dbReference type="PANTHER" id="PTHR24412">
    <property type="entry name" value="KELCH PROTEIN"/>
    <property type="match status" value="1"/>
</dbReference>
<evidence type="ECO:0000256" key="2">
    <source>
        <dbReference type="ARBA" id="ARBA00022737"/>
    </source>
</evidence>
<organism evidence="6 7">
    <name type="scientific">Eumeta variegata</name>
    <name type="common">Bagworm moth</name>
    <name type="synonym">Eumeta japonica</name>
    <dbReference type="NCBI Taxonomy" id="151549"/>
    <lineage>
        <taxon>Eukaryota</taxon>
        <taxon>Metazoa</taxon>
        <taxon>Ecdysozoa</taxon>
        <taxon>Arthropoda</taxon>
        <taxon>Hexapoda</taxon>
        <taxon>Insecta</taxon>
        <taxon>Pterygota</taxon>
        <taxon>Neoptera</taxon>
        <taxon>Endopterygota</taxon>
        <taxon>Lepidoptera</taxon>
        <taxon>Glossata</taxon>
        <taxon>Ditrysia</taxon>
        <taxon>Tineoidea</taxon>
        <taxon>Psychidae</taxon>
        <taxon>Oiketicinae</taxon>
        <taxon>Eumeta</taxon>
    </lineage>
</organism>
<evidence type="ECO:0000256" key="3">
    <source>
        <dbReference type="ARBA" id="ARBA00023203"/>
    </source>
</evidence>
<dbReference type="SMART" id="SM00225">
    <property type="entry name" value="BTB"/>
    <property type="match status" value="1"/>
</dbReference>
<dbReference type="SUPFAM" id="SSF54695">
    <property type="entry name" value="POZ domain"/>
    <property type="match status" value="1"/>
</dbReference>
<dbReference type="STRING" id="151549.A0A4C1YIR7"/>
<dbReference type="PANTHER" id="PTHR24412:SF35">
    <property type="entry name" value="ACTIN-BINDING PROTEIN IPP"/>
    <property type="match status" value="1"/>
</dbReference>
<evidence type="ECO:0000313" key="6">
    <source>
        <dbReference type="EMBL" id="GBP74225.1"/>
    </source>
</evidence>
<keyword evidence="1" id="KW-0880">Kelch repeat</keyword>
<gene>
    <name evidence="6" type="primary">IPP</name>
    <name evidence="6" type="ORF">EVAR_54578_1</name>
</gene>
<evidence type="ECO:0000259" key="5">
    <source>
        <dbReference type="PROSITE" id="PS50097"/>
    </source>
</evidence>
<dbReference type="AlphaFoldDB" id="A0A4C1YIR7"/>
<feature type="domain" description="BTB" evidence="5">
    <location>
        <begin position="29"/>
        <end position="88"/>
    </location>
</feature>
<keyword evidence="2" id="KW-0677">Repeat</keyword>
<reference evidence="6 7" key="1">
    <citation type="journal article" date="2019" name="Commun. Biol.">
        <title>The bagworm genome reveals a unique fibroin gene that provides high tensile strength.</title>
        <authorList>
            <person name="Kono N."/>
            <person name="Nakamura H."/>
            <person name="Ohtoshi R."/>
            <person name="Tomita M."/>
            <person name="Numata K."/>
            <person name="Arakawa K."/>
        </authorList>
    </citation>
    <scope>NUCLEOTIDE SEQUENCE [LARGE SCALE GENOMIC DNA]</scope>
</reference>
<dbReference type="InterPro" id="IPR011333">
    <property type="entry name" value="SKP1/BTB/POZ_sf"/>
</dbReference>
<evidence type="ECO:0000256" key="4">
    <source>
        <dbReference type="SAM" id="MobiDB-lite"/>
    </source>
</evidence>